<dbReference type="Proteomes" id="UP000305778">
    <property type="component" value="Unassembled WGS sequence"/>
</dbReference>
<dbReference type="RefSeq" id="WP_136723004.1">
    <property type="nucleotide sequence ID" value="NZ_SUMC01000006.1"/>
</dbReference>
<name>A0A4V5N212_9ACTN</name>
<evidence type="ECO:0000313" key="1">
    <source>
        <dbReference type="EMBL" id="TKA12009.1"/>
    </source>
</evidence>
<dbReference type="EMBL" id="SUMC01000006">
    <property type="protein sequence ID" value="TKA12009.1"/>
    <property type="molecule type" value="Genomic_DNA"/>
</dbReference>
<sequence length="80" mass="8506">MTFNVRDFRPEDAAAVAGIVRAAVPYMVTTPEGVAWQVAGAPAARRYRFLVADKGGSLAGCGYQPCATERRYIRDLGAAG</sequence>
<accession>A0A4V5N212</accession>
<dbReference type="Gene3D" id="3.40.630.30">
    <property type="match status" value="1"/>
</dbReference>
<proteinExistence type="predicted"/>
<gene>
    <name evidence="1" type="ORF">FCI23_09415</name>
</gene>
<keyword evidence="2" id="KW-1185">Reference proteome</keyword>
<evidence type="ECO:0000313" key="2">
    <source>
        <dbReference type="Proteomes" id="UP000305778"/>
    </source>
</evidence>
<comment type="caution">
    <text evidence="1">The sequence shown here is derived from an EMBL/GenBank/DDBJ whole genome shotgun (WGS) entry which is preliminary data.</text>
</comment>
<dbReference type="InterPro" id="IPR016181">
    <property type="entry name" value="Acyl_CoA_acyltransferase"/>
</dbReference>
<organism evidence="1 2">
    <name type="scientific">Actinacidiphila oryziradicis</name>
    <dbReference type="NCBI Taxonomy" id="2571141"/>
    <lineage>
        <taxon>Bacteria</taxon>
        <taxon>Bacillati</taxon>
        <taxon>Actinomycetota</taxon>
        <taxon>Actinomycetes</taxon>
        <taxon>Kitasatosporales</taxon>
        <taxon>Streptomycetaceae</taxon>
        <taxon>Actinacidiphila</taxon>
    </lineage>
</organism>
<dbReference type="OrthoDB" id="4119890at2"/>
<dbReference type="AlphaFoldDB" id="A0A4V5N212"/>
<evidence type="ECO:0008006" key="3">
    <source>
        <dbReference type="Google" id="ProtNLM"/>
    </source>
</evidence>
<dbReference type="SUPFAM" id="SSF55729">
    <property type="entry name" value="Acyl-CoA N-acyltransferases (Nat)"/>
    <property type="match status" value="1"/>
</dbReference>
<reference evidence="1 2" key="1">
    <citation type="submission" date="2019-04" db="EMBL/GenBank/DDBJ databases">
        <title>Streptomyces oryziradicis sp. nov., a novel actinomycete isolated from rhizosphere soil of rice (Oryza sativa L.).</title>
        <authorList>
            <person name="Li C."/>
        </authorList>
    </citation>
    <scope>NUCLEOTIDE SEQUENCE [LARGE SCALE GENOMIC DNA]</scope>
    <source>
        <strain evidence="1 2">NEAU-C40</strain>
    </source>
</reference>
<protein>
    <recommendedName>
        <fullName evidence="3">GNAT family N-acetyltransferase</fullName>
    </recommendedName>
</protein>